<dbReference type="InterPro" id="IPR018392">
    <property type="entry name" value="LysM"/>
</dbReference>
<dbReference type="InterPro" id="IPR036779">
    <property type="entry name" value="LysM_dom_sf"/>
</dbReference>
<feature type="domain" description="LysM" evidence="2">
    <location>
        <begin position="152"/>
        <end position="198"/>
    </location>
</feature>
<evidence type="ECO:0000313" key="3">
    <source>
        <dbReference type="EMBL" id="ORY21812.1"/>
    </source>
</evidence>
<dbReference type="AlphaFoldDB" id="A0A1Y2AH60"/>
<gene>
    <name evidence="3" type="ORF">LY90DRAFT_676094</name>
</gene>
<feature type="domain" description="LysM" evidence="2">
    <location>
        <begin position="208"/>
        <end position="256"/>
    </location>
</feature>
<dbReference type="PROSITE" id="PS51782">
    <property type="entry name" value="LYSM"/>
    <property type="match status" value="2"/>
</dbReference>
<sequence length="272" mass="30011">MKKFYILLYIFIIGTIEVYTKGYRCYRRIGPKEINTDVKNNQKTNSTNTPNLANEPNMVNNGNIDNILGSKNGTITTENKQIPVNVPVIKAPPYINNINRVNNNENTVNNGNNVKTNVVQTKTNNITPTQNTSNANTPVIPKATSGSGLQCVRHVVTTGNENCSSIANDNGIGSYFELRKINLTLNCDSLGSNTKVCIKAEKKNYEYSVYTVENGDSCSTLSKITGASESYLIFLTSNGRNYSSCKEIRPGDSIEFRSDKKYATNFSNSKAI</sequence>
<dbReference type="Proteomes" id="UP000193920">
    <property type="component" value="Unassembled WGS sequence"/>
</dbReference>
<reference evidence="3 4" key="1">
    <citation type="submission" date="2016-08" db="EMBL/GenBank/DDBJ databases">
        <title>A Parts List for Fungal Cellulosomes Revealed by Comparative Genomics.</title>
        <authorList>
            <consortium name="DOE Joint Genome Institute"/>
            <person name="Haitjema C.H."/>
            <person name="Gilmore S.P."/>
            <person name="Henske J.K."/>
            <person name="Solomon K.V."/>
            <person name="De Groot R."/>
            <person name="Kuo A."/>
            <person name="Mondo S.J."/>
            <person name="Salamov A.A."/>
            <person name="Labutti K."/>
            <person name="Zhao Z."/>
            <person name="Chiniquy J."/>
            <person name="Barry K."/>
            <person name="Brewer H.M."/>
            <person name="Purvine S.O."/>
            <person name="Wright A.T."/>
            <person name="Boxma B."/>
            <person name="Van Alen T."/>
            <person name="Hackstein J.H."/>
            <person name="Baker S.E."/>
            <person name="Grigoriev I.V."/>
            <person name="O'Malley M.A."/>
        </authorList>
    </citation>
    <scope>NUCLEOTIDE SEQUENCE [LARGE SCALE GENOMIC DNA]</scope>
    <source>
        <strain evidence="3 4">G1</strain>
    </source>
</reference>
<evidence type="ECO:0000313" key="4">
    <source>
        <dbReference type="Proteomes" id="UP000193920"/>
    </source>
</evidence>
<feature type="region of interest" description="Disordered" evidence="1">
    <location>
        <begin position="37"/>
        <end position="59"/>
    </location>
</feature>
<evidence type="ECO:0000259" key="2">
    <source>
        <dbReference type="PROSITE" id="PS51782"/>
    </source>
</evidence>
<protein>
    <recommendedName>
        <fullName evidence="2">LysM domain-containing protein</fullName>
    </recommendedName>
</protein>
<evidence type="ECO:0000256" key="1">
    <source>
        <dbReference type="SAM" id="MobiDB-lite"/>
    </source>
</evidence>
<proteinExistence type="predicted"/>
<dbReference type="EMBL" id="MCOG01000258">
    <property type="protein sequence ID" value="ORY21812.1"/>
    <property type="molecule type" value="Genomic_DNA"/>
</dbReference>
<accession>A0A1Y2AH60</accession>
<name>A0A1Y2AH60_9FUNG</name>
<dbReference type="Gene3D" id="3.10.350.10">
    <property type="entry name" value="LysM domain"/>
    <property type="match status" value="1"/>
</dbReference>
<keyword evidence="4" id="KW-1185">Reference proteome</keyword>
<dbReference type="Pfam" id="PF01476">
    <property type="entry name" value="LysM"/>
    <property type="match status" value="2"/>
</dbReference>
<organism evidence="3 4">
    <name type="scientific">Neocallimastix californiae</name>
    <dbReference type="NCBI Taxonomy" id="1754190"/>
    <lineage>
        <taxon>Eukaryota</taxon>
        <taxon>Fungi</taxon>
        <taxon>Fungi incertae sedis</taxon>
        <taxon>Chytridiomycota</taxon>
        <taxon>Chytridiomycota incertae sedis</taxon>
        <taxon>Neocallimastigomycetes</taxon>
        <taxon>Neocallimastigales</taxon>
        <taxon>Neocallimastigaceae</taxon>
        <taxon>Neocallimastix</taxon>
    </lineage>
</organism>
<comment type="caution">
    <text evidence="3">The sequence shown here is derived from an EMBL/GenBank/DDBJ whole genome shotgun (WGS) entry which is preliminary data.</text>
</comment>